<evidence type="ECO:0000313" key="10">
    <source>
        <dbReference type="EMBL" id="KAH9520555.1"/>
    </source>
</evidence>
<keyword evidence="11" id="KW-1185">Reference proteome</keyword>
<evidence type="ECO:0000256" key="5">
    <source>
        <dbReference type="ARBA" id="ARBA00022853"/>
    </source>
</evidence>
<evidence type="ECO:0000256" key="1">
    <source>
        <dbReference type="ARBA" id="ARBA00007416"/>
    </source>
</evidence>
<name>A0A922L9V0_DERFA</name>
<keyword evidence="2" id="KW-0479">Metal-binding</keyword>
<keyword evidence="5" id="KW-0156">Chromatin regulator</keyword>
<dbReference type="GO" id="GO:0035098">
    <property type="term" value="C:ESC/E(Z) complex"/>
    <property type="evidence" value="ECO:0007669"/>
    <property type="project" value="TreeGrafter"/>
</dbReference>
<organism evidence="10 11">
    <name type="scientific">Dermatophagoides farinae</name>
    <name type="common">American house dust mite</name>
    <dbReference type="NCBI Taxonomy" id="6954"/>
    <lineage>
        <taxon>Eukaryota</taxon>
        <taxon>Metazoa</taxon>
        <taxon>Ecdysozoa</taxon>
        <taxon>Arthropoda</taxon>
        <taxon>Chelicerata</taxon>
        <taxon>Arachnida</taxon>
        <taxon>Acari</taxon>
        <taxon>Acariformes</taxon>
        <taxon>Sarcoptiformes</taxon>
        <taxon>Astigmata</taxon>
        <taxon>Psoroptidia</taxon>
        <taxon>Analgoidea</taxon>
        <taxon>Pyroglyphidae</taxon>
        <taxon>Dermatophagoidinae</taxon>
        <taxon>Dermatophagoides</taxon>
    </lineage>
</organism>
<evidence type="ECO:0000256" key="7">
    <source>
        <dbReference type="ARBA" id="ARBA00023163"/>
    </source>
</evidence>
<dbReference type="InterPro" id="IPR013087">
    <property type="entry name" value="Znf_C2H2_type"/>
</dbReference>
<dbReference type="EMBL" id="ASGP02000002">
    <property type="protein sequence ID" value="KAH9520555.1"/>
    <property type="molecule type" value="Genomic_DNA"/>
</dbReference>
<dbReference type="GO" id="GO:0016586">
    <property type="term" value="C:RSC-type complex"/>
    <property type="evidence" value="ECO:0007669"/>
    <property type="project" value="TreeGrafter"/>
</dbReference>
<dbReference type="Proteomes" id="UP000790347">
    <property type="component" value="Unassembled WGS sequence"/>
</dbReference>
<keyword evidence="6" id="KW-0805">Transcription regulation</keyword>
<comment type="similarity">
    <text evidence="1">Belongs to the VEFS (VRN2-EMF2-FIS2-SU(Z)12) family.</text>
</comment>
<feature type="compositionally biased region" description="Low complexity" evidence="8">
    <location>
        <begin position="651"/>
        <end position="664"/>
    </location>
</feature>
<gene>
    <name evidence="10" type="primary">SUZ12</name>
    <name evidence="10" type="ORF">DERF_004258</name>
</gene>
<dbReference type="CDD" id="cd21551">
    <property type="entry name" value="VEFS-box_SUZ12"/>
    <property type="match status" value="1"/>
</dbReference>
<accession>A0A922L9V0</accession>
<dbReference type="PANTHER" id="PTHR22597">
    <property type="entry name" value="POLYCOMB GROUP PROTEIN"/>
    <property type="match status" value="1"/>
</dbReference>
<evidence type="ECO:0000256" key="6">
    <source>
        <dbReference type="ARBA" id="ARBA00023015"/>
    </source>
</evidence>
<feature type="region of interest" description="Disordered" evidence="8">
    <location>
        <begin position="648"/>
        <end position="701"/>
    </location>
</feature>
<evidence type="ECO:0000256" key="4">
    <source>
        <dbReference type="ARBA" id="ARBA00022833"/>
    </source>
</evidence>
<dbReference type="GO" id="GO:0006325">
    <property type="term" value="P:chromatin organization"/>
    <property type="evidence" value="ECO:0007669"/>
    <property type="project" value="UniProtKB-KW"/>
</dbReference>
<evidence type="ECO:0000256" key="8">
    <source>
        <dbReference type="SAM" id="MobiDB-lite"/>
    </source>
</evidence>
<feature type="compositionally biased region" description="Polar residues" evidence="8">
    <location>
        <begin position="829"/>
        <end position="844"/>
    </location>
</feature>
<feature type="region of interest" description="Disordered" evidence="8">
    <location>
        <begin position="828"/>
        <end position="857"/>
    </location>
</feature>
<dbReference type="InterPro" id="IPR057540">
    <property type="entry name" value="Znf_SUZ12"/>
</dbReference>
<sequence length="1568" mass="181888">MSQSLENDNNDDDRQSTSLLNGNNWHLRNYDDVIHHQHHEHDDDNVAKANDDSTIATATHFNKVQSSSTLCRSVDFHQTPNTIASILPKNAQTLDMFDSSYDECKVEKVRRSARIKQYSTSRNMRNIHNEQDYIYDWPGSGYHFPHSHLHLSDQVTIKTGTANKSPNFLKTQQLITNQQSSSPEVITETIICNGYHLDDQPNKKKLRRNEDITNESLVVNCTECTKNKLDKSRLKMKYNVENENGYDTIGMEIDIKTSLSVTMTASGICSVTGINIDKDNNHTLSLVPTVIGGCDDKDGHICNGEDHGPTAIKLSSSDDYELSTMDEQLPTESVKSKNTSETKHPIESITFNISRPLFNFKTHHTSNQIIFKELIREIKTAKQLSQRGRKRKKHRITGKVNQKLRLLNQKEIYKSPKSVENCHKDSRKIAKRPVRMQPRMDVFNVAHNVKNNDDVILLENVNFKSNKHPMEKVQIEKNESNNEDRFFRKFIRKLYTKNTQLQSASIKTNNISDPNIVNDENLNRITTNHTPAASAIQKHPLAKKSIVKRLINQTVNSTTTANKSDVDADANKKFEFGNNKIDFKDQLIGKNFFMYQRLFQLYKLCEYNHLDRPLYLTSSLSYMKHFQCEYNAAFKRHDHSNSNLNGNIQLDNGDSCNNSNGNNDIDMDHNQQSTHNPIIPDINGQSADKDKNNIDVNGSNDDQDERIVSTSLVLDPLALNSITGYEYATIDFFVLRRQGPNTMLDSDLFDDSKIYVGTSCVHFGSKSSRIINNRIIIPIKLLFELDQINSNEFIHSSEDHKYFINAVVTYFRSHSQLKSQFMANCKRLNGQNKPNNVRNSTQNKSNKKPILDGHRGKSKSVDVLSSKTIDHNNLNDKMEFHFGFELENIEDIHYAKELPNCHDKQIINNNKYRKRRSQLIKGEETHMLCQSEMTLSGHRRRMNIVTELNKWHRITSDDIFYRDNSKDSYCGYYGFGDCKCKLRSSRRNGNQNKQQIDVNFITFRLLRTNLSNDNNDGDYSGYVKKLFGNNGNQQVISSKQLISIFNGGQFTTWKKLAQARSQNDDDKTIDCPDSQLKNQRVLRANTRRQAAAAAAASVSGQNLINGHVAPRNASKPKLIIPRLLHETDSFKIIYEFSQIQSNLVSEDISCPLCLRQFVMLAQLGVHLKTNHERFIFKMSMDPMNNFISIHVGINKQFDPTFETDPLFKALNFCPQQQRTRRQWLSRMRCTRPERRPTTNHQPTTMMISIGRDHRSLCTMFTYNDESRYYQIDVNSRIGSYEALSQRRVFYHSRTMLPILPAEMNDDSETDEIQWRMRQKRHMMQDFIDVNPGEKTVMGLWNQFIMKYRNRYFADCHMADAVKNFMIINTPMLIRCNLRHNCILHLINMYRYKCIDQDVVENSVRYLNKMQSYYNRCQEMLQRREQSLDRLPDSLVRLMQYFRVVDAPIEYIDISFDDDEKNRQLYDICIVAKLFEQSEIDQIFGSDAHLFLRNKSKTERTIRMVNNLEAIALIALLSLGDGDNVRNTVTLYRGYDQLEKHLQRIKQSYDSDRMAENYLNQKVQNFHYD</sequence>
<comment type="caution">
    <text evidence="10">The sequence shown here is derived from an EMBL/GenBank/DDBJ whole genome shotgun (WGS) entry which is preliminary data.</text>
</comment>
<proteinExistence type="inferred from homology"/>
<reference evidence="10" key="2">
    <citation type="journal article" date="2022" name="Res Sq">
        <title>Comparative Genomics Reveals Insights into the Divergent Evolution of Astigmatic Mites and Household Pest Adaptations.</title>
        <authorList>
            <person name="Xiong Q."/>
            <person name="Wan A.T.-Y."/>
            <person name="Liu X.-Y."/>
            <person name="Fung C.S.-H."/>
            <person name="Xiao X."/>
            <person name="Malainual N."/>
            <person name="Hou J."/>
            <person name="Wang L."/>
            <person name="Wang M."/>
            <person name="Yang K."/>
            <person name="Cui Y."/>
            <person name="Leung E."/>
            <person name="Nong W."/>
            <person name="Shin S.-K."/>
            <person name="Au S."/>
            <person name="Jeong K.Y."/>
            <person name="Chew F.T."/>
            <person name="Hui J."/>
            <person name="Leung T.F."/>
            <person name="Tungtrongchitr A."/>
            <person name="Zhong N."/>
            <person name="Liu Z."/>
            <person name="Tsui S."/>
        </authorList>
    </citation>
    <scope>NUCLEOTIDE SEQUENCE</scope>
    <source>
        <strain evidence="10">Derf</strain>
        <tissue evidence="10">Whole organism</tissue>
    </source>
</reference>
<keyword evidence="4" id="KW-0862">Zinc</keyword>
<protein>
    <submittedName>
        <fullName evidence="10">Polycomb protein suz12</fullName>
    </submittedName>
</protein>
<evidence type="ECO:0000256" key="3">
    <source>
        <dbReference type="ARBA" id="ARBA00022771"/>
    </source>
</evidence>
<feature type="domain" description="C2H2-type" evidence="9">
    <location>
        <begin position="1150"/>
        <end position="1171"/>
    </location>
</feature>
<dbReference type="GO" id="GO:0008270">
    <property type="term" value="F:zinc ion binding"/>
    <property type="evidence" value="ECO:0007669"/>
    <property type="project" value="UniProtKB-KW"/>
</dbReference>
<evidence type="ECO:0000256" key="2">
    <source>
        <dbReference type="ARBA" id="ARBA00022723"/>
    </source>
</evidence>
<keyword evidence="7" id="KW-0804">Transcription</keyword>
<keyword evidence="3" id="KW-0863">Zinc-finger</keyword>
<reference evidence="10" key="1">
    <citation type="submission" date="2013-05" db="EMBL/GenBank/DDBJ databases">
        <authorList>
            <person name="Yim A.K.Y."/>
            <person name="Chan T.F."/>
            <person name="Ji K.M."/>
            <person name="Liu X.Y."/>
            <person name="Zhou J.W."/>
            <person name="Li R.Q."/>
            <person name="Yang K.Y."/>
            <person name="Li J."/>
            <person name="Li M."/>
            <person name="Law P.T.W."/>
            <person name="Wu Y.L."/>
            <person name="Cai Z.L."/>
            <person name="Qin H."/>
            <person name="Bao Y."/>
            <person name="Leung R.K.K."/>
            <person name="Ng P.K.S."/>
            <person name="Zou J."/>
            <person name="Zhong X.J."/>
            <person name="Ran P.X."/>
            <person name="Zhong N.S."/>
            <person name="Liu Z.G."/>
            <person name="Tsui S.K.W."/>
        </authorList>
    </citation>
    <scope>NUCLEOTIDE SEQUENCE</scope>
    <source>
        <strain evidence="10">Derf</strain>
        <tissue evidence="10">Whole organism</tissue>
    </source>
</reference>
<dbReference type="Pfam" id="PF09733">
    <property type="entry name" value="VEFS-Box"/>
    <property type="match status" value="1"/>
</dbReference>
<dbReference type="GO" id="GO:0031490">
    <property type="term" value="F:chromatin DNA binding"/>
    <property type="evidence" value="ECO:0007669"/>
    <property type="project" value="TreeGrafter"/>
</dbReference>
<evidence type="ECO:0000313" key="11">
    <source>
        <dbReference type="Proteomes" id="UP000790347"/>
    </source>
</evidence>
<dbReference type="PANTHER" id="PTHR22597:SF0">
    <property type="entry name" value="POLYCOMB PROTEIN SUZ12"/>
    <property type="match status" value="1"/>
</dbReference>
<feature type="region of interest" description="Disordered" evidence="8">
    <location>
        <begin position="1"/>
        <end position="22"/>
    </location>
</feature>
<dbReference type="PROSITE" id="PS00028">
    <property type="entry name" value="ZINC_FINGER_C2H2_1"/>
    <property type="match status" value="1"/>
</dbReference>
<evidence type="ECO:0000259" key="9">
    <source>
        <dbReference type="PROSITE" id="PS00028"/>
    </source>
</evidence>
<dbReference type="Pfam" id="PF23320">
    <property type="entry name" value="Zn_SUZ12"/>
    <property type="match status" value="1"/>
</dbReference>
<dbReference type="InterPro" id="IPR019135">
    <property type="entry name" value="Polycomb_protein_VEFS-Box"/>
</dbReference>